<organism evidence="4 5">
    <name type="scientific">Emergomyces africanus</name>
    <dbReference type="NCBI Taxonomy" id="1955775"/>
    <lineage>
        <taxon>Eukaryota</taxon>
        <taxon>Fungi</taxon>
        <taxon>Dikarya</taxon>
        <taxon>Ascomycota</taxon>
        <taxon>Pezizomycotina</taxon>
        <taxon>Eurotiomycetes</taxon>
        <taxon>Eurotiomycetidae</taxon>
        <taxon>Onygenales</taxon>
        <taxon>Ajellomycetaceae</taxon>
        <taxon>Emergomyces</taxon>
    </lineage>
</organism>
<reference evidence="4 5" key="1">
    <citation type="submission" date="2015-07" db="EMBL/GenBank/DDBJ databases">
        <title>Emmonsia species relationships and genome sequence.</title>
        <authorList>
            <person name="Cuomo C.A."/>
            <person name="Schwartz I.S."/>
            <person name="Kenyon C."/>
            <person name="de Hoog G.S."/>
            <person name="Govender N.P."/>
            <person name="Botha A."/>
            <person name="Moreno L."/>
            <person name="de Vries M."/>
            <person name="Munoz J.F."/>
            <person name="Stielow J.B."/>
        </authorList>
    </citation>
    <scope>NUCLEOTIDE SEQUENCE [LARGE SCALE GENOMIC DNA]</scope>
    <source>
        <strain evidence="4 5">CBS 136260</strain>
    </source>
</reference>
<dbReference type="OrthoDB" id="3360032at2759"/>
<dbReference type="Proteomes" id="UP000091918">
    <property type="component" value="Unassembled WGS sequence"/>
</dbReference>
<dbReference type="GO" id="GO:0006506">
    <property type="term" value="P:GPI anchor biosynthetic process"/>
    <property type="evidence" value="ECO:0007669"/>
    <property type="project" value="TreeGrafter"/>
</dbReference>
<sequence length="278" mass="30969">MRPLIGLFLFLSDFVFANVEKTIFTAPKPSPLLSHRPVLDDLEIERLSPQTPSTRTYIISSFPSEAAPRGFESWFYLDSLKPGQRYEVRICYLATQPTSFTLTTHTVSDILGSPALISSLTAFSTSHLPTLLGQFHQDHQQKHYQQKADDQRQSNSPSFVVPPKLSRSIARDANNQASTSALFLQVHAAAEYFTLDRGLMENVPPVHADIILDPYILNIFPKSLLPTALYILILAGVAWVISWIVWTGIEGVVGVARKKKSYRASESGRDGGRAKKDI</sequence>
<feature type="signal peptide" evidence="3">
    <location>
        <begin position="1"/>
        <end position="17"/>
    </location>
</feature>
<evidence type="ECO:0000313" key="4">
    <source>
        <dbReference type="EMBL" id="OAX84024.1"/>
    </source>
</evidence>
<keyword evidence="2" id="KW-0812">Transmembrane</keyword>
<dbReference type="PANTHER" id="PTHR28022:SF1">
    <property type="entry name" value="GPI MANNOSYLTRANSFERASE 2 SUBUNIT PGA1"/>
    <property type="match status" value="1"/>
</dbReference>
<gene>
    <name evidence="4" type="ORF">ACJ72_01600</name>
</gene>
<keyword evidence="5" id="KW-1185">Reference proteome</keyword>
<evidence type="ECO:0000256" key="2">
    <source>
        <dbReference type="SAM" id="Phobius"/>
    </source>
</evidence>
<dbReference type="GO" id="GO:0005789">
    <property type="term" value="C:endoplasmic reticulum membrane"/>
    <property type="evidence" value="ECO:0007669"/>
    <property type="project" value="TreeGrafter"/>
</dbReference>
<accession>A0A1B7P4R5</accession>
<evidence type="ECO:0000256" key="1">
    <source>
        <dbReference type="SAM" id="MobiDB-lite"/>
    </source>
</evidence>
<dbReference type="GO" id="GO:0031501">
    <property type="term" value="C:mannosyltransferase complex"/>
    <property type="evidence" value="ECO:0007669"/>
    <property type="project" value="TreeGrafter"/>
</dbReference>
<dbReference type="EMBL" id="LGUA01000111">
    <property type="protein sequence ID" value="OAX84024.1"/>
    <property type="molecule type" value="Genomic_DNA"/>
</dbReference>
<feature type="compositionally biased region" description="Basic and acidic residues" evidence="1">
    <location>
        <begin position="139"/>
        <end position="152"/>
    </location>
</feature>
<keyword evidence="3" id="KW-0732">Signal</keyword>
<keyword evidence="2" id="KW-0472">Membrane</keyword>
<feature type="chain" id="PRO_5008598429" description="Protein PBN1" evidence="3">
    <location>
        <begin position="18"/>
        <end position="278"/>
    </location>
</feature>
<feature type="region of interest" description="Disordered" evidence="1">
    <location>
        <begin position="139"/>
        <end position="160"/>
    </location>
</feature>
<evidence type="ECO:0000256" key="3">
    <source>
        <dbReference type="SAM" id="SignalP"/>
    </source>
</evidence>
<dbReference type="AlphaFoldDB" id="A0A1B7P4R5"/>
<feature type="transmembrane region" description="Helical" evidence="2">
    <location>
        <begin position="228"/>
        <end position="253"/>
    </location>
</feature>
<evidence type="ECO:0000313" key="5">
    <source>
        <dbReference type="Proteomes" id="UP000091918"/>
    </source>
</evidence>
<keyword evidence="2" id="KW-1133">Transmembrane helix</keyword>
<evidence type="ECO:0008006" key="6">
    <source>
        <dbReference type="Google" id="ProtNLM"/>
    </source>
</evidence>
<dbReference type="InterPro" id="IPR019433">
    <property type="entry name" value="GPI_ManTrfase_II_coact_Pga1"/>
</dbReference>
<protein>
    <recommendedName>
        <fullName evidence="6">Protein PBN1</fullName>
    </recommendedName>
</protein>
<name>A0A1B7P4R5_9EURO</name>
<proteinExistence type="predicted"/>
<dbReference type="PANTHER" id="PTHR28022">
    <property type="entry name" value="GPI MANNOSYLTRANSFERASE 2 SUBUNIT PGA1"/>
    <property type="match status" value="1"/>
</dbReference>
<dbReference type="GO" id="GO:0000030">
    <property type="term" value="F:mannosyltransferase activity"/>
    <property type="evidence" value="ECO:0007669"/>
    <property type="project" value="TreeGrafter"/>
</dbReference>
<comment type="caution">
    <text evidence="4">The sequence shown here is derived from an EMBL/GenBank/DDBJ whole genome shotgun (WGS) entry which is preliminary data.</text>
</comment>